<keyword evidence="7 10" id="KW-1133">Transmembrane helix</keyword>
<dbReference type="PANTHER" id="PTHR19241">
    <property type="entry name" value="ATP-BINDING CASSETTE TRANSPORTER"/>
    <property type="match status" value="1"/>
</dbReference>
<comment type="subcellular location">
    <subcellularLocation>
        <location evidence="1">Membrane</location>
        <topology evidence="1">Multi-pass membrane protein</topology>
    </subcellularLocation>
</comment>
<dbReference type="InterPro" id="IPR017871">
    <property type="entry name" value="ABC_transporter-like_CS"/>
</dbReference>
<dbReference type="InterPro" id="IPR013525">
    <property type="entry name" value="ABC2_TM"/>
</dbReference>
<feature type="region of interest" description="Disordered" evidence="9">
    <location>
        <begin position="1"/>
        <end position="66"/>
    </location>
</feature>
<feature type="transmembrane region" description="Helical" evidence="10">
    <location>
        <begin position="589"/>
        <end position="610"/>
    </location>
</feature>
<dbReference type="Pfam" id="PF01061">
    <property type="entry name" value="ABC2_membrane"/>
    <property type="match status" value="3"/>
</dbReference>
<keyword evidence="13" id="KW-1185">Reference proteome</keyword>
<dbReference type="Gene3D" id="3.40.50.300">
    <property type="entry name" value="P-loop containing nucleotide triphosphate hydrolases"/>
    <property type="match status" value="2"/>
</dbReference>
<dbReference type="Pfam" id="PF14510">
    <property type="entry name" value="ABC_trans_N"/>
    <property type="match status" value="1"/>
</dbReference>
<evidence type="ECO:0000256" key="5">
    <source>
        <dbReference type="ARBA" id="ARBA00022741"/>
    </source>
</evidence>
<feature type="transmembrane region" description="Helical" evidence="10">
    <location>
        <begin position="1179"/>
        <end position="1201"/>
    </location>
</feature>
<evidence type="ECO:0000256" key="6">
    <source>
        <dbReference type="ARBA" id="ARBA00022840"/>
    </source>
</evidence>
<dbReference type="FunFam" id="3.40.50.300:FF:000054">
    <property type="entry name" value="ABC multidrug transporter atrF"/>
    <property type="match status" value="1"/>
</dbReference>
<dbReference type="SMART" id="SM00382">
    <property type="entry name" value="AAA"/>
    <property type="match status" value="2"/>
</dbReference>
<feature type="transmembrane region" description="Helical" evidence="10">
    <location>
        <begin position="651"/>
        <end position="673"/>
    </location>
</feature>
<feature type="transmembrane region" description="Helical" evidence="10">
    <location>
        <begin position="493"/>
        <end position="515"/>
    </location>
</feature>
<reference evidence="12 13" key="1">
    <citation type="submission" date="2016-03" db="EMBL/GenBank/DDBJ databases">
        <authorList>
            <person name="Ploux O."/>
        </authorList>
    </citation>
    <scope>NUCLEOTIDE SEQUENCE [LARGE SCALE GENOMIC DNA]</scope>
    <source>
        <strain evidence="12 13">UAMH 11012</strain>
    </source>
</reference>
<evidence type="ECO:0000256" key="8">
    <source>
        <dbReference type="ARBA" id="ARBA00023136"/>
    </source>
</evidence>
<dbReference type="InterPro" id="IPR010929">
    <property type="entry name" value="PDR_CDR_ABC"/>
</dbReference>
<feature type="transmembrane region" description="Helical" evidence="10">
    <location>
        <begin position="622"/>
        <end position="645"/>
    </location>
</feature>
<evidence type="ECO:0000256" key="1">
    <source>
        <dbReference type="ARBA" id="ARBA00004141"/>
    </source>
</evidence>
<feature type="transmembrane region" description="Helical" evidence="10">
    <location>
        <begin position="1213"/>
        <end position="1234"/>
    </location>
</feature>
<feature type="domain" description="ABC transporter" evidence="11">
    <location>
        <begin position="844"/>
        <end position="1086"/>
    </location>
</feature>
<evidence type="ECO:0000256" key="7">
    <source>
        <dbReference type="ARBA" id="ARBA00022989"/>
    </source>
</evidence>
<evidence type="ECO:0000256" key="9">
    <source>
        <dbReference type="SAM" id="MobiDB-lite"/>
    </source>
</evidence>
<dbReference type="OrthoDB" id="245989at2759"/>
<feature type="transmembrane region" description="Helical" evidence="10">
    <location>
        <begin position="1454"/>
        <end position="1472"/>
    </location>
</feature>
<dbReference type="InterPro" id="IPR034003">
    <property type="entry name" value="ABCG_PDR_2"/>
</dbReference>
<feature type="compositionally biased region" description="Polar residues" evidence="9">
    <location>
        <begin position="1"/>
        <end position="39"/>
    </location>
</feature>
<dbReference type="InterPro" id="IPR043926">
    <property type="entry name" value="ABCG_dom"/>
</dbReference>
<evidence type="ECO:0000259" key="11">
    <source>
        <dbReference type="PROSITE" id="PS50893"/>
    </source>
</evidence>
<comment type="similarity">
    <text evidence="2">Belongs to the ABC transporter superfamily. ABCG family. PDR (TC 3.A.1.205) subfamily.</text>
</comment>
<dbReference type="GO" id="GO:0016887">
    <property type="term" value="F:ATP hydrolysis activity"/>
    <property type="evidence" value="ECO:0007669"/>
    <property type="project" value="InterPro"/>
</dbReference>
<feature type="transmembrane region" description="Helical" evidence="10">
    <location>
        <begin position="1299"/>
        <end position="1323"/>
    </location>
</feature>
<dbReference type="InterPro" id="IPR003439">
    <property type="entry name" value="ABC_transporter-like_ATP-bd"/>
</dbReference>
<dbReference type="STRING" id="576137.A0A1L7XRG0"/>
<proteinExistence type="inferred from homology"/>
<keyword evidence="4 10" id="KW-0812">Transmembrane</keyword>
<feature type="transmembrane region" description="Helical" evidence="10">
    <location>
        <begin position="753"/>
        <end position="770"/>
    </location>
</feature>
<gene>
    <name evidence="12" type="ORF">PAC_17488</name>
</gene>
<keyword evidence="8 10" id="KW-0472">Membrane</keyword>
<accession>A0A1L7XRG0</accession>
<evidence type="ECO:0000256" key="10">
    <source>
        <dbReference type="SAM" id="Phobius"/>
    </source>
</evidence>
<organism evidence="12 13">
    <name type="scientific">Phialocephala subalpina</name>
    <dbReference type="NCBI Taxonomy" id="576137"/>
    <lineage>
        <taxon>Eukaryota</taxon>
        <taxon>Fungi</taxon>
        <taxon>Dikarya</taxon>
        <taxon>Ascomycota</taxon>
        <taxon>Pezizomycotina</taxon>
        <taxon>Leotiomycetes</taxon>
        <taxon>Helotiales</taxon>
        <taxon>Mollisiaceae</taxon>
        <taxon>Phialocephala</taxon>
        <taxon>Phialocephala fortinii species complex</taxon>
    </lineage>
</organism>
<dbReference type="Pfam" id="PF00005">
    <property type="entry name" value="ABC_tran"/>
    <property type="match status" value="2"/>
</dbReference>
<keyword evidence="3" id="KW-0813">Transport</keyword>
<dbReference type="CDD" id="cd03232">
    <property type="entry name" value="ABCG_PDR_domain2"/>
    <property type="match status" value="1"/>
</dbReference>
<dbReference type="GO" id="GO:0016020">
    <property type="term" value="C:membrane"/>
    <property type="evidence" value="ECO:0007669"/>
    <property type="project" value="UniProtKB-SubCell"/>
</dbReference>
<evidence type="ECO:0000313" key="13">
    <source>
        <dbReference type="Proteomes" id="UP000184330"/>
    </source>
</evidence>
<evidence type="ECO:0000256" key="3">
    <source>
        <dbReference type="ARBA" id="ARBA00022448"/>
    </source>
</evidence>
<evidence type="ECO:0000256" key="2">
    <source>
        <dbReference type="ARBA" id="ARBA00006012"/>
    </source>
</evidence>
<sequence>MSSLSGNIVPAMSQNRSTPGPINGRPSTEMSSLSMTVVDNDTERSSSARPQSRRQQSIVSLPQETQDQIHELARRLTSASMISNHGQKTQNPFFGTSDPALDPNSNSFEFEAWLDKLVDKQKAERTPTPNAGISFRNLSVHGFGSPTDYQKDFANVFLEGLGMIQKMMGKGQTRIQILDRFDGLVKEGEMLVVLGRPGSGCSTLLKTIAGVPKEQMYKSFRGEIIYNAETEIHFPNLTVSETLSFAAKARVPRNRPHGVSRKVYAEHWRDVALALFGLRHTVNTKVGNDFIRGVSGGERKRVSIAEAFLAHCTLQCWDNSTRGLDSATALEFVKTLRTASTIAGTTVVFDKVTLLYEGRQIFFGRTDQAKIYFERLGFFCPDRQTTADFLTSITSPSERIVRAGCEHMVPRSPDEFAEAWKKSDERMELLSEIHAFEQEFQLGGPQLNLFKEARKDRQAKHTRPGSPYTISIAMQIGLCITRGFQRLRGDMSLFWTSVLGNWMMALIISSVFYNLPSNTSSFYSRGALLFFATLLNAMSSAIEVCLPGARLKIMLLIPRIVQILTLYAQRPIVEKHTKYAFYHPSAEAFASMVCDLPAKILTATAFNLTLYFMANLRREPGAFFIFFLFCFSTTLTMSMIFRTIASMSRTLSQAMVPASLFILALTIYAGFAIPTRDMHVYFRWINYINPVAYAFESLMVNEFHGRQFLCSTFVPQGPAYGNATGLERICSTVGAVAGSAVVDGGQLIRDRNFGIIIAFMFFFLGTYLIGTEYISAARSKGEILVFKRGHVPKIASSRDEEAAPIPEVQRVVAEISGSESEKNVSAKNEQNGVPETIQKQTAVFHWKDVCYDIKIKGNPRRLLDHVDGWIRPGTLTALVGASGAGKTTLLDVLASRVTMGIVTGQMLVDGHQRDYSFQRRTGYVMQQDLHLETSTVREALLFSALLRQPAHVSKEDKVKYVDEVIKLLEIEEYSDAVVGVPGEGLNVEQRKRLTIGVELAAKPQLLLFLDEPTSGLDSQTAFSICSLLRKLADNGQAILCTIHQPSAILFQSFDRILLLAAGGKTIYFGDIGPNSQTVTKYFQSKSGVGCPPEANPAEWILEQIGAAPGHHSLYDWAQLWIDSEERSQLRSQLDEMKETLSKKPVQPDTHQTTFATSFWYQTYWVTRRCFEQYWRTPTYLYSKCALCIFPSLFIGFSFFKAENSIQGLQNQMFAVFMIFTVFGNLVQQIMPQFVTQRALFEARERQSKSHSWQAFLVANIVVELPWNALMAVLMYMCWYYPIGLYRNAEPTDAVHERGALMFLFALSFLLFTSTFTNMVIAAIEVAETGGMVANLMFSLTLIFCGVLASPNTMPHFWIFMYRVSPFTYLVSGMLSTGLADQKVICSSIEVLSFDPPINQTCGSYMADYMSLAGGVVYNPEATAGCQFCSVTNTNVYLSALGASYSEAWRNFGLMWVYIIFNIFGAVALYWLVRVPKKWSISGGLRWVQKRLAQTGTSRK</sequence>
<dbReference type="Pfam" id="PF19055">
    <property type="entry name" value="ABC2_membrane_7"/>
    <property type="match status" value="1"/>
</dbReference>
<dbReference type="EMBL" id="FJOG01000045">
    <property type="protein sequence ID" value="CZR67589.1"/>
    <property type="molecule type" value="Genomic_DNA"/>
</dbReference>
<feature type="transmembrane region" description="Helical" evidence="10">
    <location>
        <begin position="1329"/>
        <end position="1349"/>
    </location>
</feature>
<evidence type="ECO:0000313" key="12">
    <source>
        <dbReference type="EMBL" id="CZR67589.1"/>
    </source>
</evidence>
<keyword evidence="5" id="KW-0547">Nucleotide-binding</keyword>
<dbReference type="Proteomes" id="UP000184330">
    <property type="component" value="Unassembled WGS sequence"/>
</dbReference>
<protein>
    <submittedName>
        <fullName evidence="12">Probable ABC transporter</fullName>
    </submittedName>
</protein>
<dbReference type="PROSITE" id="PS00211">
    <property type="entry name" value="ABC_TRANSPORTER_1"/>
    <property type="match status" value="1"/>
</dbReference>
<dbReference type="InterPro" id="IPR003593">
    <property type="entry name" value="AAA+_ATPase"/>
</dbReference>
<feature type="transmembrane region" description="Helical" evidence="10">
    <location>
        <begin position="1254"/>
        <end position="1278"/>
    </location>
</feature>
<dbReference type="PROSITE" id="PS50893">
    <property type="entry name" value="ABC_TRANSPORTER_2"/>
    <property type="match status" value="2"/>
</dbReference>
<dbReference type="SUPFAM" id="SSF52540">
    <property type="entry name" value="P-loop containing nucleoside triphosphate hydrolases"/>
    <property type="match status" value="2"/>
</dbReference>
<feature type="transmembrane region" description="Helical" evidence="10">
    <location>
        <begin position="527"/>
        <end position="546"/>
    </location>
</feature>
<name>A0A1L7XRG0_9HELO</name>
<keyword evidence="6" id="KW-0067">ATP-binding</keyword>
<dbReference type="GO" id="GO:0005524">
    <property type="term" value="F:ATP binding"/>
    <property type="evidence" value="ECO:0007669"/>
    <property type="project" value="UniProtKB-KW"/>
</dbReference>
<evidence type="ECO:0000256" key="4">
    <source>
        <dbReference type="ARBA" id="ARBA00022692"/>
    </source>
</evidence>
<dbReference type="InterPro" id="IPR027417">
    <property type="entry name" value="P-loop_NTPase"/>
</dbReference>
<dbReference type="GO" id="GO:0140359">
    <property type="term" value="F:ABC-type transporter activity"/>
    <property type="evidence" value="ECO:0007669"/>
    <property type="project" value="InterPro"/>
</dbReference>
<dbReference type="InterPro" id="IPR029481">
    <property type="entry name" value="ABC_trans_N"/>
</dbReference>
<feature type="compositionally biased region" description="Low complexity" evidence="9">
    <location>
        <begin position="47"/>
        <end position="57"/>
    </location>
</feature>
<dbReference type="Pfam" id="PF06422">
    <property type="entry name" value="PDR_CDR"/>
    <property type="match status" value="1"/>
</dbReference>
<feature type="domain" description="ABC transporter" evidence="11">
    <location>
        <begin position="156"/>
        <end position="401"/>
    </location>
</feature>